<comment type="caution">
    <text evidence="3">The sequence shown here is derived from an EMBL/GenBank/DDBJ whole genome shotgun (WGS) entry which is preliminary data.</text>
</comment>
<feature type="region of interest" description="Disordered" evidence="1">
    <location>
        <begin position="1"/>
        <end position="37"/>
    </location>
</feature>
<dbReference type="EMBL" id="JAUSRE010000015">
    <property type="protein sequence ID" value="MDP9889313.1"/>
    <property type="molecule type" value="Genomic_DNA"/>
</dbReference>
<evidence type="ECO:0000259" key="2">
    <source>
        <dbReference type="PROSITE" id="PS51677"/>
    </source>
</evidence>
<dbReference type="InterPro" id="IPR050248">
    <property type="entry name" value="Polysacc_deacetylase_ArnD"/>
</dbReference>
<dbReference type="RefSeq" id="WP_307309388.1">
    <property type="nucleotide sequence ID" value="NZ_JAUSRE010000015.1"/>
</dbReference>
<dbReference type="SUPFAM" id="SSF88713">
    <property type="entry name" value="Glycoside hydrolase/deacetylase"/>
    <property type="match status" value="1"/>
</dbReference>
<feature type="compositionally biased region" description="Low complexity" evidence="1">
    <location>
        <begin position="88"/>
        <end position="100"/>
    </location>
</feature>
<evidence type="ECO:0000256" key="1">
    <source>
        <dbReference type="SAM" id="MobiDB-lite"/>
    </source>
</evidence>
<evidence type="ECO:0000313" key="4">
    <source>
        <dbReference type="Proteomes" id="UP001226577"/>
    </source>
</evidence>
<keyword evidence="4" id="KW-1185">Reference proteome</keyword>
<dbReference type="Gene3D" id="3.20.20.370">
    <property type="entry name" value="Glycoside hydrolase/deacetylase"/>
    <property type="match status" value="1"/>
</dbReference>
<sequence length="328" mass="33844">MTPRFQAAVRRPDAEPPAPGNAPRHLGQDGKGPGRRAVLLAAVLTLTSAVPDLQPHPEHGPEAQGGAGENDNTAVSSPVLDTGPDGDSPAPARSAPPAASRAQIVDIFGKRPARYWGLEAPGVLTRLSAAPQGIALTFDFCGGPGGSSLDQALLDTLRQRHIPATLFLNSRWITANPAAARQLAADPLFEIANHGTSHKPLSTTGNTAYGIPGTRNAGEVYDEVMPNDGVLAGITGTRPRYFRPGTAFMDDVAVDILKALDVKPVGFSVNGDGGATYPAPVVAREVGKARPGDVVICHGNHPSGGTAEGVKQAVDKLLAAGMSFTHLA</sequence>
<dbReference type="Proteomes" id="UP001226577">
    <property type="component" value="Unassembled WGS sequence"/>
</dbReference>
<dbReference type="InterPro" id="IPR011330">
    <property type="entry name" value="Glyco_hydro/deAcase_b/a-brl"/>
</dbReference>
<evidence type="ECO:0000313" key="3">
    <source>
        <dbReference type="EMBL" id="MDP9889313.1"/>
    </source>
</evidence>
<dbReference type="PROSITE" id="PS51677">
    <property type="entry name" value="NODB"/>
    <property type="match status" value="1"/>
</dbReference>
<feature type="region of interest" description="Disordered" evidence="1">
    <location>
        <begin position="49"/>
        <end position="100"/>
    </location>
</feature>
<accession>A0ABT9RXG2</accession>
<proteinExistence type="predicted"/>
<protein>
    <submittedName>
        <fullName evidence="3">Peptidoglycan/xylan/chitin deacetylase (PgdA/CDA1 family)</fullName>
    </submittedName>
</protein>
<name>A0ABT9RXG2_9MICC</name>
<dbReference type="Pfam" id="PF01522">
    <property type="entry name" value="Polysacc_deac_1"/>
    <property type="match status" value="1"/>
</dbReference>
<organism evidence="3 4">
    <name type="scientific">Pseudarthrobacter enclensis</name>
    <dbReference type="NCBI Taxonomy" id="993070"/>
    <lineage>
        <taxon>Bacteria</taxon>
        <taxon>Bacillati</taxon>
        <taxon>Actinomycetota</taxon>
        <taxon>Actinomycetes</taxon>
        <taxon>Micrococcales</taxon>
        <taxon>Micrococcaceae</taxon>
        <taxon>Pseudarthrobacter</taxon>
    </lineage>
</organism>
<dbReference type="PANTHER" id="PTHR10587:SF134">
    <property type="entry name" value="SECRETED PROTEIN"/>
    <property type="match status" value="1"/>
</dbReference>
<gene>
    <name evidence="3" type="ORF">J2X98_002918</name>
</gene>
<feature type="domain" description="NodB homology" evidence="2">
    <location>
        <begin position="132"/>
        <end position="328"/>
    </location>
</feature>
<dbReference type="PANTHER" id="PTHR10587">
    <property type="entry name" value="GLYCOSYL TRANSFERASE-RELATED"/>
    <property type="match status" value="1"/>
</dbReference>
<dbReference type="InterPro" id="IPR002509">
    <property type="entry name" value="NODB_dom"/>
</dbReference>
<reference evidence="3 4" key="1">
    <citation type="submission" date="2023-07" db="EMBL/GenBank/DDBJ databases">
        <title>Sorghum-associated microbial communities from plants grown in Nebraska, USA.</title>
        <authorList>
            <person name="Schachtman D."/>
        </authorList>
    </citation>
    <scope>NUCLEOTIDE SEQUENCE [LARGE SCALE GENOMIC DNA]</scope>
    <source>
        <strain evidence="3 4">CC222</strain>
    </source>
</reference>